<evidence type="ECO:0000313" key="1">
    <source>
        <dbReference type="EMBL" id="MDM1049505.1"/>
    </source>
</evidence>
<keyword evidence="2" id="KW-1185">Reference proteome</keyword>
<reference evidence="1" key="1">
    <citation type="submission" date="2020-06" db="EMBL/GenBank/DDBJ databases">
        <authorList>
            <person name="Dong N."/>
        </authorList>
    </citation>
    <scope>NUCLEOTIDE SEQUENCE</scope>
    <source>
        <strain evidence="1">R1692</strain>
    </source>
</reference>
<evidence type="ECO:0000313" key="2">
    <source>
        <dbReference type="Proteomes" id="UP001170954"/>
    </source>
</evidence>
<proteinExistence type="predicted"/>
<organism evidence="1 2">
    <name type="scientific">Sphingobacterium hotanense</name>
    <dbReference type="NCBI Taxonomy" id="649196"/>
    <lineage>
        <taxon>Bacteria</taxon>
        <taxon>Pseudomonadati</taxon>
        <taxon>Bacteroidota</taxon>
        <taxon>Sphingobacteriia</taxon>
        <taxon>Sphingobacteriales</taxon>
        <taxon>Sphingobacteriaceae</taxon>
        <taxon>Sphingobacterium</taxon>
    </lineage>
</organism>
<dbReference type="RefSeq" id="WP_286651914.1">
    <property type="nucleotide sequence ID" value="NZ_JACAGK010000048.1"/>
</dbReference>
<sequence length="226" mass="25900">MSDYQGEKFRSFVSKMKENYKDYGFDKKPTNEILAEMIGVSSVQLNRYYKSKSLERETVSNITKTFKVEENEIWGDDVGKSKDTTAIILGNAAPNMYIVPFKSYAGFLRGYGDGLGMDGNIEKIYYPLIKGEAFAFQIGGQSAFPLFPENSWFVGKPIDSPDDLLKGRLYTWQTIDGIVTKIYDGMDDEFFYVSSVNDDFNPVKPFHRKNVKVIYRQVGKLDNFEY</sequence>
<comment type="caution">
    <text evidence="1">The sequence shown here is derived from an EMBL/GenBank/DDBJ whole genome shotgun (WGS) entry which is preliminary data.</text>
</comment>
<reference evidence="1" key="2">
    <citation type="journal article" date="2022" name="Sci. Total Environ.">
        <title>Prevalence, transmission, and molecular epidemiology of tet(X)-positive bacteria among humans, animals, and environmental niches in China: An epidemiological, and genomic-based study.</title>
        <authorList>
            <person name="Dong N."/>
            <person name="Zeng Y."/>
            <person name="Cai C."/>
            <person name="Sun C."/>
            <person name="Lu J."/>
            <person name="Liu C."/>
            <person name="Zhou H."/>
            <person name="Sun Q."/>
            <person name="Shu L."/>
            <person name="Wang H."/>
            <person name="Wang Y."/>
            <person name="Wang S."/>
            <person name="Wu C."/>
            <person name="Chan E.W."/>
            <person name="Chen G."/>
            <person name="Shen Z."/>
            <person name="Chen S."/>
            <person name="Zhang R."/>
        </authorList>
    </citation>
    <scope>NUCLEOTIDE SEQUENCE</scope>
    <source>
        <strain evidence="1">R1692</strain>
    </source>
</reference>
<protein>
    <submittedName>
        <fullName evidence="1">Uncharacterized protein</fullName>
    </submittedName>
</protein>
<dbReference type="EMBL" id="JACAGK010000048">
    <property type="protein sequence ID" value="MDM1049505.1"/>
    <property type="molecule type" value="Genomic_DNA"/>
</dbReference>
<dbReference type="Proteomes" id="UP001170954">
    <property type="component" value="Unassembled WGS sequence"/>
</dbReference>
<accession>A0ABT7NQS2</accession>
<name>A0ABT7NQS2_9SPHI</name>
<gene>
    <name evidence="1" type="ORF">HX018_14795</name>
</gene>